<feature type="region of interest" description="Disordered" evidence="1">
    <location>
        <begin position="216"/>
        <end position="236"/>
    </location>
</feature>
<dbReference type="EMBL" id="RSCD01000020">
    <property type="protein sequence ID" value="RSH85522.1"/>
    <property type="molecule type" value="Genomic_DNA"/>
</dbReference>
<evidence type="ECO:0000313" key="2">
    <source>
        <dbReference type="EMBL" id="RSH85522.1"/>
    </source>
</evidence>
<sequence length="236" mass="26316">MPRSPPAPRGNYPDPDSDSDSDSDSSTSSTEPANPARRGLLDTPPPHARRVIDLTQDQSDSGEEREDDEQVGGPGIIDEDDEGMEEDVDVMLGDFGEGPEGSESSMPGRSGIRFSATFLSKGRRIVVRAPLMGEFVQDIRTTSRSIRYRRQHHPRLRGEYFIHDNRPDVPRAALAVDPIGVDAIVHYKYFHRQGIVEEVMGGIWQLLDIIRERRADQMGSEEEQEGDEVADQDMEG</sequence>
<accession>A0A427Y336</accession>
<feature type="compositionally biased region" description="Acidic residues" evidence="1">
    <location>
        <begin position="60"/>
        <end position="70"/>
    </location>
</feature>
<gene>
    <name evidence="2" type="ORF">EHS25_004918</name>
</gene>
<reference evidence="2 3" key="1">
    <citation type="submission" date="2018-11" db="EMBL/GenBank/DDBJ databases">
        <title>Genome sequence of Saitozyma podzolica DSM 27192.</title>
        <authorList>
            <person name="Aliyu H."/>
            <person name="Gorte O."/>
            <person name="Ochsenreither K."/>
        </authorList>
    </citation>
    <scope>NUCLEOTIDE SEQUENCE [LARGE SCALE GENOMIC DNA]</scope>
    <source>
        <strain evidence="2 3">DSM 27192</strain>
    </source>
</reference>
<evidence type="ECO:0000256" key="1">
    <source>
        <dbReference type="SAM" id="MobiDB-lite"/>
    </source>
</evidence>
<evidence type="ECO:0000313" key="3">
    <source>
        <dbReference type="Proteomes" id="UP000279259"/>
    </source>
</evidence>
<dbReference type="Proteomes" id="UP000279259">
    <property type="component" value="Unassembled WGS sequence"/>
</dbReference>
<dbReference type="AlphaFoldDB" id="A0A427Y336"/>
<feature type="compositionally biased region" description="Acidic residues" evidence="1">
    <location>
        <begin position="219"/>
        <end position="236"/>
    </location>
</feature>
<feature type="region of interest" description="Disordered" evidence="1">
    <location>
        <begin position="1"/>
        <end position="83"/>
    </location>
</feature>
<keyword evidence="3" id="KW-1185">Reference proteome</keyword>
<protein>
    <submittedName>
        <fullName evidence="2">Uncharacterized protein</fullName>
    </submittedName>
</protein>
<comment type="caution">
    <text evidence="2">The sequence shown here is derived from an EMBL/GenBank/DDBJ whole genome shotgun (WGS) entry which is preliminary data.</text>
</comment>
<name>A0A427Y336_9TREE</name>
<proteinExistence type="predicted"/>
<organism evidence="2 3">
    <name type="scientific">Saitozyma podzolica</name>
    <dbReference type="NCBI Taxonomy" id="1890683"/>
    <lineage>
        <taxon>Eukaryota</taxon>
        <taxon>Fungi</taxon>
        <taxon>Dikarya</taxon>
        <taxon>Basidiomycota</taxon>
        <taxon>Agaricomycotina</taxon>
        <taxon>Tremellomycetes</taxon>
        <taxon>Tremellales</taxon>
        <taxon>Trimorphomycetaceae</taxon>
        <taxon>Saitozyma</taxon>
    </lineage>
</organism>